<dbReference type="InterPro" id="IPR045249">
    <property type="entry name" value="HARBI1-like"/>
</dbReference>
<evidence type="ECO:0008006" key="3">
    <source>
        <dbReference type="Google" id="ProtNLM"/>
    </source>
</evidence>
<reference evidence="1 2" key="1">
    <citation type="journal article" date="2023" name="Insect Mol. Biol.">
        <title>Genome sequencing provides insights into the evolution of gene families encoding plant cell wall-degrading enzymes in longhorned beetles.</title>
        <authorList>
            <person name="Shin N.R."/>
            <person name="Okamura Y."/>
            <person name="Kirsch R."/>
            <person name="Pauchet Y."/>
        </authorList>
    </citation>
    <scope>NUCLEOTIDE SEQUENCE [LARGE SCALE GENOMIC DNA]</scope>
    <source>
        <strain evidence="1">EAD_L_NR</strain>
    </source>
</reference>
<dbReference type="AlphaFoldDB" id="A0AAV8V708"/>
<sequence length="257" mass="30556">MSESFHTVEGLLGEIVMKSKKKALAMAIIYHEFIETRKHRTKWEKNWLKNKSKYGHLNLPRELRLNDPNDFKNYLRMDCGTFDELLNMLRPYLTRQDTRIRRYITAESRLTATLRYLATGRGYEDLKFSTVISAQALGYIIPETCRTIYEVLRKKYMRFPSSEEEWKNIFKNFKDLWDVPNCRGAIDRKHIRIHPPHGTGAMYYNYKGFYSIVLMANATREFIYVDCNKSKAKLIVEKRVVIVWDRKRSVVCEENDT</sequence>
<dbReference type="EMBL" id="JANEYG010000386">
    <property type="protein sequence ID" value="KAJ8909933.1"/>
    <property type="molecule type" value="Genomic_DNA"/>
</dbReference>
<dbReference type="Proteomes" id="UP001159042">
    <property type="component" value="Unassembled WGS sequence"/>
</dbReference>
<accession>A0AAV8V708</accession>
<keyword evidence="2" id="KW-1185">Reference proteome</keyword>
<evidence type="ECO:0000313" key="2">
    <source>
        <dbReference type="Proteomes" id="UP001159042"/>
    </source>
</evidence>
<dbReference type="PANTHER" id="PTHR22930">
    <property type="match status" value="1"/>
</dbReference>
<proteinExistence type="predicted"/>
<gene>
    <name evidence="1" type="ORF">NQ315_005652</name>
</gene>
<name>A0AAV8V708_9CUCU</name>
<organism evidence="1 2">
    <name type="scientific">Exocentrus adspersus</name>
    <dbReference type="NCBI Taxonomy" id="1586481"/>
    <lineage>
        <taxon>Eukaryota</taxon>
        <taxon>Metazoa</taxon>
        <taxon>Ecdysozoa</taxon>
        <taxon>Arthropoda</taxon>
        <taxon>Hexapoda</taxon>
        <taxon>Insecta</taxon>
        <taxon>Pterygota</taxon>
        <taxon>Neoptera</taxon>
        <taxon>Endopterygota</taxon>
        <taxon>Coleoptera</taxon>
        <taxon>Polyphaga</taxon>
        <taxon>Cucujiformia</taxon>
        <taxon>Chrysomeloidea</taxon>
        <taxon>Cerambycidae</taxon>
        <taxon>Lamiinae</taxon>
        <taxon>Acanthocinini</taxon>
        <taxon>Exocentrus</taxon>
    </lineage>
</organism>
<evidence type="ECO:0000313" key="1">
    <source>
        <dbReference type="EMBL" id="KAJ8909933.1"/>
    </source>
</evidence>
<protein>
    <recommendedName>
        <fullName evidence="3">Nuclease HARBI1</fullName>
    </recommendedName>
</protein>
<dbReference type="PANTHER" id="PTHR22930:SF284">
    <property type="entry name" value="DDE TNP4 DOMAIN-CONTAINING PROTEIN"/>
    <property type="match status" value="1"/>
</dbReference>
<comment type="caution">
    <text evidence="1">The sequence shown here is derived from an EMBL/GenBank/DDBJ whole genome shotgun (WGS) entry which is preliminary data.</text>
</comment>